<protein>
    <submittedName>
        <fullName evidence="3">Thiol-disulfide oxidoreductase ResA</fullName>
    </submittedName>
</protein>
<dbReference type="GO" id="GO:0016491">
    <property type="term" value="F:oxidoreductase activity"/>
    <property type="evidence" value="ECO:0007669"/>
    <property type="project" value="InterPro"/>
</dbReference>
<evidence type="ECO:0000256" key="1">
    <source>
        <dbReference type="SAM" id="Phobius"/>
    </source>
</evidence>
<dbReference type="GO" id="GO:0016209">
    <property type="term" value="F:antioxidant activity"/>
    <property type="evidence" value="ECO:0007669"/>
    <property type="project" value="InterPro"/>
</dbReference>
<name>A0A644YL42_9ZZZZ</name>
<dbReference type="InterPro" id="IPR050553">
    <property type="entry name" value="Thioredoxin_ResA/DsbE_sf"/>
</dbReference>
<feature type="transmembrane region" description="Helical" evidence="1">
    <location>
        <begin position="12"/>
        <end position="31"/>
    </location>
</feature>
<dbReference type="PANTHER" id="PTHR42852:SF17">
    <property type="entry name" value="THIOREDOXIN-LIKE PROTEIN HI_1115"/>
    <property type="match status" value="1"/>
</dbReference>
<keyword evidence="1" id="KW-0812">Transmembrane</keyword>
<reference evidence="3" key="1">
    <citation type="submission" date="2019-08" db="EMBL/GenBank/DDBJ databases">
        <authorList>
            <person name="Kucharzyk K."/>
            <person name="Murdoch R.W."/>
            <person name="Higgins S."/>
            <person name="Loffler F."/>
        </authorList>
    </citation>
    <scope>NUCLEOTIDE SEQUENCE</scope>
</reference>
<dbReference type="PANTHER" id="PTHR42852">
    <property type="entry name" value="THIOL:DISULFIDE INTERCHANGE PROTEIN DSBE"/>
    <property type="match status" value="1"/>
</dbReference>
<dbReference type="AlphaFoldDB" id="A0A644YL42"/>
<feature type="domain" description="Thioredoxin" evidence="2">
    <location>
        <begin position="47"/>
        <end position="182"/>
    </location>
</feature>
<evidence type="ECO:0000313" key="3">
    <source>
        <dbReference type="EMBL" id="MPM29362.1"/>
    </source>
</evidence>
<accession>A0A644YL42</accession>
<keyword evidence="1" id="KW-0472">Membrane</keyword>
<organism evidence="3">
    <name type="scientific">bioreactor metagenome</name>
    <dbReference type="NCBI Taxonomy" id="1076179"/>
    <lineage>
        <taxon>unclassified sequences</taxon>
        <taxon>metagenomes</taxon>
        <taxon>ecological metagenomes</taxon>
    </lineage>
</organism>
<evidence type="ECO:0000259" key="2">
    <source>
        <dbReference type="PROSITE" id="PS51352"/>
    </source>
</evidence>
<gene>
    <name evidence="3" type="primary">resA_68</name>
    <name evidence="3" type="ORF">SDC9_75902</name>
</gene>
<keyword evidence="1" id="KW-1133">Transmembrane helix</keyword>
<sequence length="182" mass="20074">MTWLKRNPKISVWAPRIAGAVLIAMGVMLIYNGLTTNRQSAGEQIGQQTVQAAPDFTLVDQNGVSHTLSEYQGKVVFLNFWATWCHYCVAEMPDIETLYKEYNNDVIFLSVAENSGDPYSVAAANSITYPVLIDESGELFKTYGVSSLPTTYIIKSDGSILGYTKGQLTTEQMRNIIGQATD</sequence>
<dbReference type="Pfam" id="PF00578">
    <property type="entry name" value="AhpC-TSA"/>
    <property type="match status" value="1"/>
</dbReference>
<dbReference type="EMBL" id="VSSQ01005491">
    <property type="protein sequence ID" value="MPM29362.1"/>
    <property type="molecule type" value="Genomic_DNA"/>
</dbReference>
<proteinExistence type="predicted"/>
<dbReference type="Gene3D" id="3.40.30.10">
    <property type="entry name" value="Glutaredoxin"/>
    <property type="match status" value="1"/>
</dbReference>
<dbReference type="InterPro" id="IPR000866">
    <property type="entry name" value="AhpC/TSA"/>
</dbReference>
<dbReference type="SUPFAM" id="SSF52833">
    <property type="entry name" value="Thioredoxin-like"/>
    <property type="match status" value="1"/>
</dbReference>
<dbReference type="CDD" id="cd02966">
    <property type="entry name" value="TlpA_like_family"/>
    <property type="match status" value="1"/>
</dbReference>
<dbReference type="InterPro" id="IPR013766">
    <property type="entry name" value="Thioredoxin_domain"/>
</dbReference>
<comment type="caution">
    <text evidence="3">The sequence shown here is derived from an EMBL/GenBank/DDBJ whole genome shotgun (WGS) entry which is preliminary data.</text>
</comment>
<dbReference type="InterPro" id="IPR036249">
    <property type="entry name" value="Thioredoxin-like_sf"/>
</dbReference>
<dbReference type="PROSITE" id="PS51352">
    <property type="entry name" value="THIOREDOXIN_2"/>
    <property type="match status" value="1"/>
</dbReference>